<proteinExistence type="predicted"/>
<dbReference type="RefSeq" id="WP_130290047.1">
    <property type="nucleotide sequence ID" value="NZ_SHKL01000001.1"/>
</dbReference>
<accession>A0A4V2FQR0</accession>
<feature type="region of interest" description="Disordered" evidence="1">
    <location>
        <begin position="1"/>
        <end position="98"/>
    </location>
</feature>
<comment type="caution">
    <text evidence="2">The sequence shown here is derived from an EMBL/GenBank/DDBJ whole genome shotgun (WGS) entry which is preliminary data.</text>
</comment>
<evidence type="ECO:0000256" key="1">
    <source>
        <dbReference type="SAM" id="MobiDB-lite"/>
    </source>
</evidence>
<feature type="compositionally biased region" description="Polar residues" evidence="1">
    <location>
        <begin position="37"/>
        <end position="46"/>
    </location>
</feature>
<reference evidence="2 3" key="1">
    <citation type="submission" date="2019-02" db="EMBL/GenBank/DDBJ databases">
        <title>Sequencing the genomes of 1000 actinobacteria strains.</title>
        <authorList>
            <person name="Klenk H.-P."/>
        </authorList>
    </citation>
    <scope>NUCLEOTIDE SEQUENCE [LARGE SCALE GENOMIC DNA]</scope>
    <source>
        <strain evidence="2 3">DSM 45779</strain>
    </source>
</reference>
<gene>
    <name evidence="2" type="ORF">EV383_2496</name>
</gene>
<protein>
    <submittedName>
        <fullName evidence="2">Uncharacterized protein</fullName>
    </submittedName>
</protein>
<name>A0A4V2FQR0_PSEST</name>
<sequence length="98" mass="10124">MVNGDENTTAFGSGSAASSDDVKVDDGGALSVGGDATGNQEATDSFNDTRAETNVHNSVDDWFNTDTDTATSVETNQDDHSSTDLLSHNSVDVDLPVA</sequence>
<evidence type="ECO:0000313" key="3">
    <source>
        <dbReference type="Proteomes" id="UP000291591"/>
    </source>
</evidence>
<dbReference type="Proteomes" id="UP000291591">
    <property type="component" value="Unassembled WGS sequence"/>
</dbReference>
<dbReference type="EMBL" id="SHKL01000001">
    <property type="protein sequence ID" value="RZT85620.1"/>
    <property type="molecule type" value="Genomic_DNA"/>
</dbReference>
<organism evidence="2 3">
    <name type="scientific">Pseudonocardia sediminis</name>
    <dbReference type="NCBI Taxonomy" id="1397368"/>
    <lineage>
        <taxon>Bacteria</taxon>
        <taxon>Bacillati</taxon>
        <taxon>Actinomycetota</taxon>
        <taxon>Actinomycetes</taxon>
        <taxon>Pseudonocardiales</taxon>
        <taxon>Pseudonocardiaceae</taxon>
        <taxon>Pseudonocardia</taxon>
    </lineage>
</organism>
<dbReference type="AlphaFoldDB" id="A0A4V2FQR0"/>
<feature type="compositionally biased region" description="Polar residues" evidence="1">
    <location>
        <begin position="64"/>
        <end position="75"/>
    </location>
</feature>
<evidence type="ECO:0000313" key="2">
    <source>
        <dbReference type="EMBL" id="RZT85620.1"/>
    </source>
</evidence>
<keyword evidence="3" id="KW-1185">Reference proteome</keyword>
<feature type="compositionally biased region" description="Low complexity" evidence="1">
    <location>
        <begin position="10"/>
        <end position="19"/>
    </location>
</feature>